<dbReference type="InterPro" id="IPR053925">
    <property type="entry name" value="RecX_HTH_3rd"/>
</dbReference>
<accession>A0ABS0ENB3</accession>
<evidence type="ECO:0000256" key="1">
    <source>
        <dbReference type="ARBA" id="ARBA00004496"/>
    </source>
</evidence>
<evidence type="ECO:0000256" key="2">
    <source>
        <dbReference type="ARBA" id="ARBA00009695"/>
    </source>
</evidence>
<dbReference type="InterPro" id="IPR053926">
    <property type="entry name" value="RecX_HTH_1st"/>
</dbReference>
<evidence type="ECO:0000256" key="3">
    <source>
        <dbReference type="ARBA" id="ARBA00018111"/>
    </source>
</evidence>
<evidence type="ECO:0000259" key="6">
    <source>
        <dbReference type="Pfam" id="PF21981"/>
    </source>
</evidence>
<comment type="function">
    <text evidence="5">Modulates RecA activity.</text>
</comment>
<evidence type="ECO:0000256" key="4">
    <source>
        <dbReference type="ARBA" id="ARBA00022490"/>
    </source>
</evidence>
<feature type="domain" description="RecX third three-helical" evidence="6">
    <location>
        <begin position="99"/>
        <end position="143"/>
    </location>
</feature>
<dbReference type="EMBL" id="JADOEL010000001">
    <property type="protein sequence ID" value="MBF8176276.1"/>
    <property type="molecule type" value="Genomic_DNA"/>
</dbReference>
<protein>
    <recommendedName>
        <fullName evidence="3 5">Regulatory protein RecX</fullName>
    </recommendedName>
</protein>
<evidence type="ECO:0000313" key="8">
    <source>
        <dbReference type="EMBL" id="MBF8176276.1"/>
    </source>
</evidence>
<comment type="caution">
    <text evidence="8">The sequence shown here is derived from an EMBL/GenBank/DDBJ whole genome shotgun (WGS) entry which is preliminary data.</text>
</comment>
<organism evidence="8 9">
    <name type="scientific">Herminiimonas contaminans</name>
    <dbReference type="NCBI Taxonomy" id="1111140"/>
    <lineage>
        <taxon>Bacteria</taxon>
        <taxon>Pseudomonadati</taxon>
        <taxon>Pseudomonadota</taxon>
        <taxon>Betaproteobacteria</taxon>
        <taxon>Burkholderiales</taxon>
        <taxon>Oxalobacteraceae</taxon>
        <taxon>Herminiimonas</taxon>
    </lineage>
</organism>
<comment type="similarity">
    <text evidence="2 5">Belongs to the RecX family.</text>
</comment>
<evidence type="ECO:0000313" key="9">
    <source>
        <dbReference type="Proteomes" id="UP000657372"/>
    </source>
</evidence>
<evidence type="ECO:0000256" key="5">
    <source>
        <dbReference type="HAMAP-Rule" id="MF_01114"/>
    </source>
</evidence>
<sequence>MAKLQVSLKARALRYLSAREHSRQELGRKLARYAQEGDDVEALLDTLEAAKFLSQSRFSESLVHRRAARFGNSRIMSELKSHGIAPESLTDIKANLEADEFARARGVWERKFGTVATSQEERAKQMRFLMQRGFSHRAIQAAMRATNTDED</sequence>
<reference evidence="8 9" key="1">
    <citation type="submission" date="2020-11" db="EMBL/GenBank/DDBJ databases">
        <title>WGS of Herminiimonas contaminans strain Marseille-Q4544 isolated from planarians Schmidtea mediterranea.</title>
        <authorList>
            <person name="Kangale L."/>
        </authorList>
    </citation>
    <scope>NUCLEOTIDE SEQUENCE [LARGE SCALE GENOMIC DNA]</scope>
    <source>
        <strain evidence="8 9">Marseille-Q4544</strain>
    </source>
</reference>
<dbReference type="Proteomes" id="UP000657372">
    <property type="component" value="Unassembled WGS sequence"/>
</dbReference>
<comment type="subcellular location">
    <subcellularLocation>
        <location evidence="1 5">Cytoplasm</location>
    </subcellularLocation>
</comment>
<dbReference type="InterPro" id="IPR036388">
    <property type="entry name" value="WH-like_DNA-bd_sf"/>
</dbReference>
<dbReference type="Gene3D" id="1.10.10.10">
    <property type="entry name" value="Winged helix-like DNA-binding domain superfamily/Winged helix DNA-binding domain"/>
    <property type="match status" value="3"/>
</dbReference>
<keyword evidence="9" id="KW-1185">Reference proteome</keyword>
<proteinExistence type="inferred from homology"/>
<dbReference type="PANTHER" id="PTHR33602:SF1">
    <property type="entry name" value="REGULATORY PROTEIN RECX FAMILY PROTEIN"/>
    <property type="match status" value="1"/>
</dbReference>
<dbReference type="RefSeq" id="WP_195874459.1">
    <property type="nucleotide sequence ID" value="NZ_JADOEL010000001.1"/>
</dbReference>
<dbReference type="Pfam" id="PF21982">
    <property type="entry name" value="RecX_HTH1"/>
    <property type="match status" value="1"/>
</dbReference>
<dbReference type="HAMAP" id="MF_01114">
    <property type="entry name" value="RecX"/>
    <property type="match status" value="1"/>
</dbReference>
<gene>
    <name evidence="5 8" type="primary">recX</name>
    <name evidence="8" type="ORF">IXC47_01125</name>
</gene>
<feature type="domain" description="RecX first three-helical" evidence="7">
    <location>
        <begin position="9"/>
        <end position="47"/>
    </location>
</feature>
<evidence type="ECO:0000259" key="7">
    <source>
        <dbReference type="Pfam" id="PF21982"/>
    </source>
</evidence>
<name>A0ABS0ENB3_9BURK</name>
<dbReference type="Pfam" id="PF21981">
    <property type="entry name" value="RecX_HTH3"/>
    <property type="match status" value="1"/>
</dbReference>
<dbReference type="PANTHER" id="PTHR33602">
    <property type="entry name" value="REGULATORY PROTEIN RECX FAMILY PROTEIN"/>
    <property type="match status" value="1"/>
</dbReference>
<keyword evidence="4 5" id="KW-0963">Cytoplasm</keyword>
<dbReference type="NCBIfam" id="NF001055">
    <property type="entry name" value="PRK00117.2-5"/>
    <property type="match status" value="1"/>
</dbReference>
<dbReference type="InterPro" id="IPR003783">
    <property type="entry name" value="Regulatory_RecX"/>
</dbReference>